<dbReference type="GO" id="GO:0004798">
    <property type="term" value="F:dTMP kinase activity"/>
    <property type="evidence" value="ECO:0007669"/>
    <property type="project" value="UniProtKB-EC"/>
</dbReference>
<dbReference type="EMBL" id="LAXD01000001">
    <property type="protein sequence ID" value="KWW98846.1"/>
    <property type="molecule type" value="Genomic_DNA"/>
</dbReference>
<accession>A0A132MLX4</accession>
<reference evidence="2" key="1">
    <citation type="submission" date="2015-04" db="EMBL/GenBank/DDBJ databases">
        <title>Physiological reanalysis, assessment of diazotrophy, and genome sequences of multiple isolates of Streptomyces thermoautotrophicus.</title>
        <authorList>
            <person name="MacKellar D.C."/>
            <person name="Lieber L."/>
            <person name="Norman J."/>
            <person name="Bolger A."/>
            <person name="Tobin C."/>
            <person name="Murray J.W."/>
            <person name="Chang R."/>
            <person name="Ford T."/>
            <person name="Nguyen P.Q."/>
            <person name="Woodward J."/>
            <person name="Permingeat H."/>
            <person name="Joshi N.S."/>
            <person name="Silver P.A."/>
            <person name="Usadel B."/>
            <person name="Rutherford A.W."/>
            <person name="Friesen M."/>
            <person name="Prell J."/>
        </authorList>
    </citation>
    <scope>NUCLEOTIDE SEQUENCE [LARGE SCALE GENOMIC DNA]</scope>
    <source>
        <strain evidence="2">H1</strain>
    </source>
</reference>
<dbReference type="Proteomes" id="UP000070188">
    <property type="component" value="Unassembled WGS sequence"/>
</dbReference>
<keyword evidence="1" id="KW-0808">Transferase</keyword>
<name>A0A132MLX4_9ACTN</name>
<dbReference type="STRING" id="1469144.LI90_475"/>
<protein>
    <submittedName>
        <fullName evidence="1">Thymidylate kinase</fullName>
        <ecNumber evidence="1">2.7.4.9</ecNumber>
    </submittedName>
</protein>
<sequence length="91" mass="9947">MGGRHRLGNPRLRLHSLRVRHAVSLTRSADFTRVSGDRFPQSGGFPQPAGNQVRSLLTNVTMEAGRSPGRAGVCAHDTTHGRYSIRSRLGE</sequence>
<keyword evidence="1" id="KW-0418">Kinase</keyword>
<dbReference type="EC" id="2.7.4.9" evidence="1"/>
<dbReference type="AlphaFoldDB" id="A0A132MLX4"/>
<proteinExistence type="predicted"/>
<keyword evidence="2" id="KW-1185">Reference proteome</keyword>
<gene>
    <name evidence="1" type="ORF">LI90_475</name>
</gene>
<evidence type="ECO:0000313" key="1">
    <source>
        <dbReference type="EMBL" id="KWW98846.1"/>
    </source>
</evidence>
<comment type="caution">
    <text evidence="1">The sequence shown here is derived from an EMBL/GenBank/DDBJ whole genome shotgun (WGS) entry which is preliminary data.</text>
</comment>
<organism evidence="1 2">
    <name type="scientific">Carbonactinospora thermoautotrophica</name>
    <dbReference type="NCBI Taxonomy" id="1469144"/>
    <lineage>
        <taxon>Bacteria</taxon>
        <taxon>Bacillati</taxon>
        <taxon>Actinomycetota</taxon>
        <taxon>Actinomycetes</taxon>
        <taxon>Kitasatosporales</taxon>
        <taxon>Carbonactinosporaceae</taxon>
        <taxon>Carbonactinospora</taxon>
    </lineage>
</organism>
<evidence type="ECO:0000313" key="2">
    <source>
        <dbReference type="Proteomes" id="UP000070188"/>
    </source>
</evidence>